<sequence length="103" mass="11125">MGSLDRRSQCWSPATQLVITWTRPSGEWPQASQVSAGARGNENSTRLLSSKTKSREMRGHILKSSGVFIAACPSGGMSRNDEDVVRGICLGLKGSKARNFNSI</sequence>
<proteinExistence type="predicted"/>
<comment type="caution">
    <text evidence="2">The sequence shown here is derived from an EMBL/GenBank/DDBJ whole genome shotgun (WGS) entry which is preliminary data.</text>
</comment>
<accession>A0AAV4IXH9</accession>
<name>A0AAV4IXH9_9GAST</name>
<reference evidence="2 3" key="1">
    <citation type="journal article" date="2021" name="Elife">
        <title>Chloroplast acquisition without the gene transfer in kleptoplastic sea slugs, Plakobranchus ocellatus.</title>
        <authorList>
            <person name="Maeda T."/>
            <person name="Takahashi S."/>
            <person name="Yoshida T."/>
            <person name="Shimamura S."/>
            <person name="Takaki Y."/>
            <person name="Nagai Y."/>
            <person name="Toyoda A."/>
            <person name="Suzuki Y."/>
            <person name="Arimoto A."/>
            <person name="Ishii H."/>
            <person name="Satoh N."/>
            <person name="Nishiyama T."/>
            <person name="Hasebe M."/>
            <person name="Maruyama T."/>
            <person name="Minagawa J."/>
            <person name="Obokata J."/>
            <person name="Shigenobu S."/>
        </authorList>
    </citation>
    <scope>NUCLEOTIDE SEQUENCE [LARGE SCALE GENOMIC DNA]</scope>
</reference>
<protein>
    <submittedName>
        <fullName evidence="2">Uncharacterized protein</fullName>
    </submittedName>
</protein>
<dbReference type="EMBL" id="BMAT01002802">
    <property type="protein sequence ID" value="GFS14409.1"/>
    <property type="molecule type" value="Genomic_DNA"/>
</dbReference>
<organism evidence="2 3">
    <name type="scientific">Elysia marginata</name>
    <dbReference type="NCBI Taxonomy" id="1093978"/>
    <lineage>
        <taxon>Eukaryota</taxon>
        <taxon>Metazoa</taxon>
        <taxon>Spiralia</taxon>
        <taxon>Lophotrochozoa</taxon>
        <taxon>Mollusca</taxon>
        <taxon>Gastropoda</taxon>
        <taxon>Heterobranchia</taxon>
        <taxon>Euthyneura</taxon>
        <taxon>Panpulmonata</taxon>
        <taxon>Sacoglossa</taxon>
        <taxon>Placobranchoidea</taxon>
        <taxon>Plakobranchidae</taxon>
        <taxon>Elysia</taxon>
    </lineage>
</organism>
<feature type="compositionally biased region" description="Polar residues" evidence="1">
    <location>
        <begin position="30"/>
        <end position="51"/>
    </location>
</feature>
<dbReference type="Proteomes" id="UP000762676">
    <property type="component" value="Unassembled WGS sequence"/>
</dbReference>
<dbReference type="AlphaFoldDB" id="A0AAV4IXH9"/>
<gene>
    <name evidence="2" type="ORF">ElyMa_001422800</name>
</gene>
<feature type="region of interest" description="Disordered" evidence="1">
    <location>
        <begin position="28"/>
        <end position="55"/>
    </location>
</feature>
<keyword evidence="3" id="KW-1185">Reference proteome</keyword>
<evidence type="ECO:0000256" key="1">
    <source>
        <dbReference type="SAM" id="MobiDB-lite"/>
    </source>
</evidence>
<evidence type="ECO:0000313" key="3">
    <source>
        <dbReference type="Proteomes" id="UP000762676"/>
    </source>
</evidence>
<evidence type="ECO:0000313" key="2">
    <source>
        <dbReference type="EMBL" id="GFS14409.1"/>
    </source>
</evidence>